<keyword evidence="3" id="KW-0479">Metal-binding</keyword>
<evidence type="ECO:0000256" key="4">
    <source>
        <dbReference type="ARBA" id="ARBA00023002"/>
    </source>
</evidence>
<dbReference type="InterPro" id="IPR050501">
    <property type="entry name" value="ICDH/IPMDH"/>
</dbReference>
<reference evidence="8" key="1">
    <citation type="submission" date="2018-05" db="EMBL/GenBank/DDBJ databases">
        <authorList>
            <person name="Lanie J.A."/>
            <person name="Ng W.-L."/>
            <person name="Kazmierczak K.M."/>
            <person name="Andrzejewski T.M."/>
            <person name="Davidsen T.M."/>
            <person name="Wayne K.J."/>
            <person name="Tettelin H."/>
            <person name="Glass J.I."/>
            <person name="Rusch D."/>
            <person name="Podicherti R."/>
            <person name="Tsui H.-C.T."/>
            <person name="Winkler M.E."/>
        </authorList>
    </citation>
    <scope>NUCLEOTIDE SEQUENCE</scope>
</reference>
<dbReference type="InterPro" id="IPR024084">
    <property type="entry name" value="IsoPropMal-DH-like_dom"/>
</dbReference>
<keyword evidence="6" id="KW-0464">Manganese</keyword>
<feature type="domain" description="Isopropylmalate dehydrogenase-like" evidence="7">
    <location>
        <begin position="11"/>
        <end position="123"/>
    </location>
</feature>
<name>A0A382JC18_9ZZZZ</name>
<accession>A0A382JC18</accession>
<dbReference type="Pfam" id="PF00180">
    <property type="entry name" value="Iso_dh"/>
    <property type="match status" value="1"/>
</dbReference>
<evidence type="ECO:0000256" key="3">
    <source>
        <dbReference type="ARBA" id="ARBA00022723"/>
    </source>
</evidence>
<evidence type="ECO:0000256" key="2">
    <source>
        <dbReference type="ARBA" id="ARBA00001946"/>
    </source>
</evidence>
<evidence type="ECO:0000256" key="1">
    <source>
        <dbReference type="ARBA" id="ARBA00001936"/>
    </source>
</evidence>
<gene>
    <name evidence="8" type="ORF">METZ01_LOCUS261145</name>
</gene>
<organism evidence="8">
    <name type="scientific">marine metagenome</name>
    <dbReference type="NCBI Taxonomy" id="408172"/>
    <lineage>
        <taxon>unclassified sequences</taxon>
        <taxon>metagenomes</taxon>
        <taxon>ecological metagenomes</taxon>
    </lineage>
</organism>
<sequence length="127" mass="14244">MKINNKNYKFKIAVIPGDGIGKEVINASLTILKAILDLTNIKISKTIFPWGSNYFRKHGIMMPKNGVKTLLSFDAILFGAVGDPEISDDITLWGLRLEICQKLDQFVNLRPSKFILGFKSPLNYDLA</sequence>
<dbReference type="GO" id="GO:0016491">
    <property type="term" value="F:oxidoreductase activity"/>
    <property type="evidence" value="ECO:0007669"/>
    <property type="project" value="UniProtKB-KW"/>
</dbReference>
<dbReference type="PANTHER" id="PTHR43275">
    <property type="entry name" value="D-MALATE DEHYDROGENASE [DECARBOXYLATING]"/>
    <property type="match status" value="1"/>
</dbReference>
<comment type="cofactor">
    <cofactor evidence="1">
        <name>Mn(2+)</name>
        <dbReference type="ChEBI" id="CHEBI:29035"/>
    </cofactor>
</comment>
<evidence type="ECO:0000256" key="6">
    <source>
        <dbReference type="ARBA" id="ARBA00023211"/>
    </source>
</evidence>
<keyword evidence="5" id="KW-0520">NAD</keyword>
<keyword evidence="4" id="KW-0560">Oxidoreductase</keyword>
<dbReference type="AlphaFoldDB" id="A0A382JC18"/>
<comment type="cofactor">
    <cofactor evidence="2">
        <name>Mg(2+)</name>
        <dbReference type="ChEBI" id="CHEBI:18420"/>
    </cofactor>
</comment>
<feature type="non-terminal residue" evidence="8">
    <location>
        <position position="127"/>
    </location>
</feature>
<proteinExistence type="predicted"/>
<dbReference type="Gene3D" id="3.40.718.10">
    <property type="entry name" value="Isopropylmalate Dehydrogenase"/>
    <property type="match status" value="1"/>
</dbReference>
<dbReference type="PANTHER" id="PTHR43275:SF1">
    <property type="entry name" value="D-MALATE DEHYDROGENASE [DECARBOXYLATING]"/>
    <property type="match status" value="1"/>
</dbReference>
<evidence type="ECO:0000313" key="8">
    <source>
        <dbReference type="EMBL" id="SVC08291.1"/>
    </source>
</evidence>
<protein>
    <recommendedName>
        <fullName evidence="7">Isopropylmalate dehydrogenase-like domain-containing protein</fullName>
    </recommendedName>
</protein>
<evidence type="ECO:0000256" key="5">
    <source>
        <dbReference type="ARBA" id="ARBA00023027"/>
    </source>
</evidence>
<dbReference type="EMBL" id="UINC01072558">
    <property type="protein sequence ID" value="SVC08291.1"/>
    <property type="molecule type" value="Genomic_DNA"/>
</dbReference>
<dbReference type="GO" id="GO:0046872">
    <property type="term" value="F:metal ion binding"/>
    <property type="evidence" value="ECO:0007669"/>
    <property type="project" value="UniProtKB-KW"/>
</dbReference>
<evidence type="ECO:0000259" key="7">
    <source>
        <dbReference type="Pfam" id="PF00180"/>
    </source>
</evidence>
<dbReference type="SUPFAM" id="SSF53659">
    <property type="entry name" value="Isocitrate/Isopropylmalate dehydrogenase-like"/>
    <property type="match status" value="1"/>
</dbReference>